<comment type="caution">
    <text evidence="4">The sequence shown here is derived from an EMBL/GenBank/DDBJ whole genome shotgun (WGS) entry which is preliminary data.</text>
</comment>
<sequence length="121" mass="12919">MRNRANLASVLVTGLLAVPLAGCTFDTAQTAAPDPSRTMGTVPPPTSAQPKPLRPAGPVPTGLDDAPTNYVIVEGDTAWGISRTFGIPITRIPNGWLHPGDILDLTVDHSFQWREYLDSTN</sequence>
<protein>
    <recommendedName>
        <fullName evidence="3">LysM domain-containing protein</fullName>
    </recommendedName>
</protein>
<evidence type="ECO:0000256" key="1">
    <source>
        <dbReference type="SAM" id="MobiDB-lite"/>
    </source>
</evidence>
<dbReference type="EMBL" id="LSTV01000003">
    <property type="protein sequence ID" value="OAH49694.1"/>
    <property type="molecule type" value="Genomic_DNA"/>
</dbReference>
<evidence type="ECO:0000313" key="5">
    <source>
        <dbReference type="Proteomes" id="UP000076998"/>
    </source>
</evidence>
<dbReference type="CDD" id="cd00118">
    <property type="entry name" value="LysM"/>
    <property type="match status" value="1"/>
</dbReference>
<accession>A0A177K957</accession>
<gene>
    <name evidence="4" type="ORF">AYL44_08825</name>
</gene>
<organism evidence="4 5">
    <name type="scientific">Microbacterium oleivorans</name>
    <dbReference type="NCBI Taxonomy" id="273677"/>
    <lineage>
        <taxon>Bacteria</taxon>
        <taxon>Bacillati</taxon>
        <taxon>Actinomycetota</taxon>
        <taxon>Actinomycetes</taxon>
        <taxon>Micrococcales</taxon>
        <taxon>Microbacteriaceae</taxon>
        <taxon>Microbacterium</taxon>
    </lineage>
</organism>
<keyword evidence="2" id="KW-0732">Signal</keyword>
<dbReference type="Pfam" id="PF01476">
    <property type="entry name" value="LysM"/>
    <property type="match status" value="1"/>
</dbReference>
<feature type="signal peptide" evidence="2">
    <location>
        <begin position="1"/>
        <end position="21"/>
    </location>
</feature>
<evidence type="ECO:0000256" key="2">
    <source>
        <dbReference type="SAM" id="SignalP"/>
    </source>
</evidence>
<dbReference type="RefSeq" id="WP_064002938.1">
    <property type="nucleotide sequence ID" value="NZ_LSTV01000003.1"/>
</dbReference>
<feature type="domain" description="LysM" evidence="3">
    <location>
        <begin position="70"/>
        <end position="92"/>
    </location>
</feature>
<evidence type="ECO:0000259" key="3">
    <source>
        <dbReference type="Pfam" id="PF01476"/>
    </source>
</evidence>
<feature type="chain" id="PRO_5039406668" description="LysM domain-containing protein" evidence="2">
    <location>
        <begin position="22"/>
        <end position="121"/>
    </location>
</feature>
<evidence type="ECO:0000313" key="4">
    <source>
        <dbReference type="EMBL" id="OAH49694.1"/>
    </source>
</evidence>
<proteinExistence type="predicted"/>
<dbReference type="AlphaFoldDB" id="A0A177K957"/>
<dbReference type="Proteomes" id="UP000076998">
    <property type="component" value="Unassembled WGS sequence"/>
</dbReference>
<feature type="compositionally biased region" description="Pro residues" evidence="1">
    <location>
        <begin position="42"/>
        <end position="58"/>
    </location>
</feature>
<dbReference type="OrthoDB" id="5084290at2"/>
<feature type="region of interest" description="Disordered" evidence="1">
    <location>
        <begin position="29"/>
        <end position="65"/>
    </location>
</feature>
<reference evidence="4 5" key="1">
    <citation type="submission" date="2016-02" db="EMBL/GenBank/DDBJ databases">
        <authorList>
            <person name="Wen L."/>
            <person name="He K."/>
            <person name="Yang H."/>
        </authorList>
    </citation>
    <scope>NUCLEOTIDE SEQUENCE [LARGE SCALE GENOMIC DNA]</scope>
    <source>
        <strain evidence="4 5">CD11_3</strain>
    </source>
</reference>
<dbReference type="InterPro" id="IPR018392">
    <property type="entry name" value="LysM"/>
</dbReference>
<name>A0A177K957_9MICO</name>